<reference evidence="2" key="1">
    <citation type="journal article" date="2014" name="Int. J. Syst. Evol. Microbiol.">
        <title>Complete genome sequence of Corynebacterium casei LMG S-19264T (=DSM 44701T), isolated from a smear-ripened cheese.</title>
        <authorList>
            <consortium name="US DOE Joint Genome Institute (JGI-PGF)"/>
            <person name="Walter F."/>
            <person name="Albersmeier A."/>
            <person name="Kalinowski J."/>
            <person name="Ruckert C."/>
        </authorList>
    </citation>
    <scope>NUCLEOTIDE SEQUENCE</scope>
    <source>
        <strain evidence="2">VKM Ac-2007</strain>
    </source>
</reference>
<protein>
    <submittedName>
        <fullName evidence="2">Uncharacterized protein</fullName>
    </submittedName>
</protein>
<accession>A0A9W6MEL8</accession>
<comment type="caution">
    <text evidence="2">The sequence shown here is derived from an EMBL/GenBank/DDBJ whole genome shotgun (WGS) entry which is preliminary data.</text>
</comment>
<name>A0A9W6MEL8_9ACTN</name>
<evidence type="ECO:0000313" key="3">
    <source>
        <dbReference type="Proteomes" id="UP001143474"/>
    </source>
</evidence>
<feature type="region of interest" description="Disordered" evidence="1">
    <location>
        <begin position="121"/>
        <end position="141"/>
    </location>
</feature>
<gene>
    <name evidence="2" type="ORF">GCM10017600_45160</name>
</gene>
<proteinExistence type="predicted"/>
<sequence length="141" mass="15684">MSQRSMPHDAASWACPHGQDARRGCANCYEESVDPGLALPFWDALAWFTSERPIPIRTLQDAHNHSRRFALDQPSAPLVYLLSGETRARDGVQAVAGLVGFLLHNRHVVTDFTVTETRATPRARTGGTARQTDVWLHRRGP</sequence>
<dbReference type="RefSeq" id="WP_271219506.1">
    <property type="nucleotide sequence ID" value="NZ_BAAAVD010000066.1"/>
</dbReference>
<evidence type="ECO:0000256" key="1">
    <source>
        <dbReference type="SAM" id="MobiDB-lite"/>
    </source>
</evidence>
<dbReference type="AlphaFoldDB" id="A0A9W6MEL8"/>
<dbReference type="Proteomes" id="UP001143474">
    <property type="component" value="Unassembled WGS sequence"/>
</dbReference>
<reference evidence="2" key="2">
    <citation type="submission" date="2023-01" db="EMBL/GenBank/DDBJ databases">
        <authorList>
            <person name="Sun Q."/>
            <person name="Evtushenko L."/>
        </authorList>
    </citation>
    <scope>NUCLEOTIDE SEQUENCE</scope>
    <source>
        <strain evidence="2">VKM Ac-2007</strain>
    </source>
</reference>
<dbReference type="EMBL" id="BSEV01000010">
    <property type="protein sequence ID" value="GLK11110.1"/>
    <property type="molecule type" value="Genomic_DNA"/>
</dbReference>
<organism evidence="2 3">
    <name type="scientific">Streptosporangium carneum</name>
    <dbReference type="NCBI Taxonomy" id="47481"/>
    <lineage>
        <taxon>Bacteria</taxon>
        <taxon>Bacillati</taxon>
        <taxon>Actinomycetota</taxon>
        <taxon>Actinomycetes</taxon>
        <taxon>Streptosporangiales</taxon>
        <taxon>Streptosporangiaceae</taxon>
        <taxon>Streptosporangium</taxon>
    </lineage>
</organism>
<evidence type="ECO:0000313" key="2">
    <source>
        <dbReference type="EMBL" id="GLK11110.1"/>
    </source>
</evidence>
<feature type="compositionally biased region" description="Low complexity" evidence="1">
    <location>
        <begin position="121"/>
        <end position="132"/>
    </location>
</feature>
<keyword evidence="3" id="KW-1185">Reference proteome</keyword>